<feature type="compositionally biased region" description="Low complexity" evidence="1">
    <location>
        <begin position="43"/>
        <end position="55"/>
    </location>
</feature>
<evidence type="ECO:0000313" key="6">
    <source>
        <dbReference type="Proteomes" id="UP000236649"/>
    </source>
</evidence>
<feature type="chain" id="PRO_5042966159" description="Transcriptional regulator" evidence="2">
    <location>
        <begin position="23"/>
        <end position="136"/>
    </location>
</feature>
<feature type="compositionally biased region" description="Low complexity" evidence="1">
    <location>
        <begin position="80"/>
        <end position="89"/>
    </location>
</feature>
<keyword evidence="5" id="KW-1185">Reference proteome</keyword>
<feature type="region of interest" description="Disordered" evidence="1">
    <location>
        <begin position="32"/>
        <end position="136"/>
    </location>
</feature>
<feature type="compositionally biased region" description="Low complexity" evidence="1">
    <location>
        <begin position="113"/>
        <end position="124"/>
    </location>
</feature>
<accession>A0AAN1JFB8</accession>
<keyword evidence="2" id="KW-0732">Signal</keyword>
<feature type="signal peptide" evidence="2">
    <location>
        <begin position="1"/>
        <end position="22"/>
    </location>
</feature>
<feature type="compositionally biased region" description="Pro residues" evidence="1">
    <location>
        <begin position="125"/>
        <end position="136"/>
    </location>
</feature>
<proteinExistence type="predicted"/>
<dbReference type="Proteomes" id="UP000236649">
    <property type="component" value="Chromosome 2"/>
</dbReference>
<reference evidence="3 6" key="2">
    <citation type="submission" date="2018-01" db="EMBL/GenBank/DDBJ databases">
        <title>Species boundaries and ecological features among Paraburkholderia terrae DSMZ17804T, P. hospita DSMZ17164T and P. caribensis DSMZ13236T.</title>
        <authorList>
            <person name="Pratama A.A."/>
        </authorList>
    </citation>
    <scope>NUCLEOTIDE SEQUENCE [LARGE SCALE GENOMIC DNA]</scope>
    <source>
        <strain evidence="3 6">DSM 17164</strain>
    </source>
</reference>
<dbReference type="EMBL" id="CP026106">
    <property type="protein sequence ID" value="AUT72690.1"/>
    <property type="molecule type" value="Genomic_DNA"/>
</dbReference>
<name>A0AAN1JFB8_9BURK</name>
<organism evidence="3 6">
    <name type="scientific">Paraburkholderia hospita</name>
    <dbReference type="NCBI Taxonomy" id="169430"/>
    <lineage>
        <taxon>Bacteria</taxon>
        <taxon>Pseudomonadati</taxon>
        <taxon>Pseudomonadota</taxon>
        <taxon>Betaproteobacteria</taxon>
        <taxon>Burkholderiales</taxon>
        <taxon>Burkholderiaceae</taxon>
        <taxon>Paraburkholderia</taxon>
    </lineage>
</organism>
<evidence type="ECO:0000256" key="2">
    <source>
        <dbReference type="SAM" id="SignalP"/>
    </source>
</evidence>
<evidence type="ECO:0000256" key="1">
    <source>
        <dbReference type="SAM" id="MobiDB-lite"/>
    </source>
</evidence>
<gene>
    <name evidence="3" type="ORF">C2L64_31740</name>
    <name evidence="4" type="ORF">WQE_16254</name>
</gene>
<sequence>MSLRSKVWVSVGLLCVSMAARAEYKEVWNPPEAAQHARHSKHAASSAGSGAAKAVHQGKSAPHGKVAAKASIPSGKTKKTSAAVKTAHAPAPRDSSQKPARAKTVVAAAKPHQVAQSSAPQTSSPQPPRELPPILH</sequence>
<evidence type="ECO:0000313" key="5">
    <source>
        <dbReference type="Proteomes" id="UP000004980"/>
    </source>
</evidence>
<protein>
    <recommendedName>
        <fullName evidence="7">Transcriptional regulator</fullName>
    </recommendedName>
</protein>
<dbReference type="RefSeq" id="WP_007582628.1">
    <property type="nucleotide sequence ID" value="NZ_AKAU01000089.1"/>
</dbReference>
<evidence type="ECO:0000313" key="4">
    <source>
        <dbReference type="EMBL" id="EIM99988.1"/>
    </source>
</evidence>
<dbReference type="EMBL" id="AKAU01000089">
    <property type="protein sequence ID" value="EIM99988.1"/>
    <property type="molecule type" value="Genomic_DNA"/>
</dbReference>
<dbReference type="GeneID" id="55532882"/>
<dbReference type="KEGG" id="phs:C2L64_31740"/>
<reference evidence="4 5" key="1">
    <citation type="journal article" date="2012" name="J. Bacteriol.">
        <title>Draft Genome Sequence of the Soil Bacterium Burkholderia terrae Strain BS001, Which Interacts with Fungal Surface Structures.</title>
        <authorList>
            <person name="Nazir R."/>
            <person name="Hansen M.A."/>
            <person name="Sorensen S."/>
            <person name="van Elsas J.D."/>
        </authorList>
    </citation>
    <scope>NUCLEOTIDE SEQUENCE [LARGE SCALE GENOMIC DNA]</scope>
    <source>
        <strain evidence="4 5">BS001</strain>
    </source>
</reference>
<dbReference type="Proteomes" id="UP000004980">
    <property type="component" value="Unassembled WGS sequence"/>
</dbReference>
<dbReference type="AlphaFoldDB" id="A0AAN1JFB8"/>
<evidence type="ECO:0008006" key="7">
    <source>
        <dbReference type="Google" id="ProtNLM"/>
    </source>
</evidence>
<evidence type="ECO:0000313" key="3">
    <source>
        <dbReference type="EMBL" id="AUT72690.1"/>
    </source>
</evidence>